<dbReference type="Proteomes" id="UP000321157">
    <property type="component" value="Unassembled WGS sequence"/>
</dbReference>
<evidence type="ECO:0000313" key="2">
    <source>
        <dbReference type="EMBL" id="GEN34397.1"/>
    </source>
</evidence>
<dbReference type="Pfam" id="PF01476">
    <property type="entry name" value="LysM"/>
    <property type="match status" value="1"/>
</dbReference>
<dbReference type="InterPro" id="IPR036779">
    <property type="entry name" value="LysM_dom_sf"/>
</dbReference>
<accession>A0A511V630</accession>
<dbReference type="InterPro" id="IPR018392">
    <property type="entry name" value="LysM"/>
</dbReference>
<dbReference type="SUPFAM" id="SSF54106">
    <property type="entry name" value="LysM domain"/>
    <property type="match status" value="1"/>
</dbReference>
<dbReference type="CDD" id="cd00118">
    <property type="entry name" value="LysM"/>
    <property type="match status" value="1"/>
</dbReference>
<proteinExistence type="predicted"/>
<gene>
    <name evidence="2" type="ORF">ADA01nite_18570</name>
</gene>
<sequence length="112" mass="12990">MYYTHTCGEGDTMRKLAKKYNVPQPVLEAMNQHIQNPAALRPRETVYVPRMDKMYCQKMYMEEGEIQMNQPMMPYTAMPSSMYPAQQMIPYPNQPVNPYPNMAMPAPAHANQ</sequence>
<dbReference type="PROSITE" id="PS51782">
    <property type="entry name" value="LYSM"/>
    <property type="match status" value="1"/>
</dbReference>
<dbReference type="EMBL" id="BJXX01000078">
    <property type="protein sequence ID" value="GEN34397.1"/>
    <property type="molecule type" value="Genomic_DNA"/>
</dbReference>
<reference evidence="2 3" key="1">
    <citation type="submission" date="2019-07" db="EMBL/GenBank/DDBJ databases">
        <title>Whole genome shotgun sequence of Aneurinibacillus danicus NBRC 102444.</title>
        <authorList>
            <person name="Hosoyama A."/>
            <person name="Uohara A."/>
            <person name="Ohji S."/>
            <person name="Ichikawa N."/>
        </authorList>
    </citation>
    <scope>NUCLEOTIDE SEQUENCE [LARGE SCALE GENOMIC DNA]</scope>
    <source>
        <strain evidence="2 3">NBRC 102444</strain>
    </source>
</reference>
<feature type="domain" description="LysM" evidence="1">
    <location>
        <begin position="3"/>
        <end position="48"/>
    </location>
</feature>
<protein>
    <recommendedName>
        <fullName evidence="1">LysM domain-containing protein</fullName>
    </recommendedName>
</protein>
<dbReference type="Gene3D" id="3.10.350.10">
    <property type="entry name" value="LysM domain"/>
    <property type="match status" value="1"/>
</dbReference>
<name>A0A511V630_9BACL</name>
<evidence type="ECO:0000259" key="1">
    <source>
        <dbReference type="PROSITE" id="PS51782"/>
    </source>
</evidence>
<organism evidence="2 3">
    <name type="scientific">Aneurinibacillus danicus</name>
    <dbReference type="NCBI Taxonomy" id="267746"/>
    <lineage>
        <taxon>Bacteria</taxon>
        <taxon>Bacillati</taxon>
        <taxon>Bacillota</taxon>
        <taxon>Bacilli</taxon>
        <taxon>Bacillales</taxon>
        <taxon>Paenibacillaceae</taxon>
        <taxon>Aneurinibacillus group</taxon>
        <taxon>Aneurinibacillus</taxon>
    </lineage>
</organism>
<evidence type="ECO:0000313" key="3">
    <source>
        <dbReference type="Proteomes" id="UP000321157"/>
    </source>
</evidence>
<keyword evidence="3" id="KW-1185">Reference proteome</keyword>
<dbReference type="AlphaFoldDB" id="A0A511V630"/>
<comment type="caution">
    <text evidence="2">The sequence shown here is derived from an EMBL/GenBank/DDBJ whole genome shotgun (WGS) entry which is preliminary data.</text>
</comment>